<dbReference type="Pfam" id="PF00106">
    <property type="entry name" value="adh_short"/>
    <property type="match status" value="1"/>
</dbReference>
<dbReference type="EnsemblMetazoa" id="XM_030982229">
    <property type="protein sequence ID" value="XP_030838089"/>
    <property type="gene ID" value="LOC764557"/>
</dbReference>
<dbReference type="PANTHER" id="PTHR43157:SF31">
    <property type="entry name" value="PHOSPHATIDYLINOSITOL-GLYCAN BIOSYNTHESIS CLASS F PROTEIN"/>
    <property type="match status" value="1"/>
</dbReference>
<comment type="similarity">
    <text evidence="2">Belongs to the short-chain dehydrogenases/reductases (SDR) family.</text>
</comment>
<dbReference type="PRINTS" id="PR00080">
    <property type="entry name" value="SDRFAMILY"/>
</dbReference>
<dbReference type="Proteomes" id="UP000007110">
    <property type="component" value="Unassembled WGS sequence"/>
</dbReference>
<evidence type="ECO:0000313" key="3">
    <source>
        <dbReference type="EnsemblMetazoa" id="XP_030838089"/>
    </source>
</evidence>
<dbReference type="OMA" id="MESHRIA"/>
<dbReference type="OrthoDB" id="191139at2759"/>
<dbReference type="Gene3D" id="3.40.50.720">
    <property type="entry name" value="NAD(P)-binding Rossmann-like Domain"/>
    <property type="match status" value="1"/>
</dbReference>
<reference evidence="3" key="2">
    <citation type="submission" date="2021-01" db="UniProtKB">
        <authorList>
            <consortium name="EnsemblMetazoa"/>
        </authorList>
    </citation>
    <scope>IDENTIFICATION</scope>
</reference>
<name>A0A7M7NKR3_STRPU</name>
<reference evidence="4" key="1">
    <citation type="submission" date="2015-02" db="EMBL/GenBank/DDBJ databases">
        <title>Genome sequencing for Strongylocentrotus purpuratus.</title>
        <authorList>
            <person name="Murali S."/>
            <person name="Liu Y."/>
            <person name="Vee V."/>
            <person name="English A."/>
            <person name="Wang M."/>
            <person name="Skinner E."/>
            <person name="Han Y."/>
            <person name="Muzny D.M."/>
            <person name="Worley K.C."/>
            <person name="Gibbs R.A."/>
        </authorList>
    </citation>
    <scope>NUCLEOTIDE SEQUENCE</scope>
</reference>
<dbReference type="PRINTS" id="PR00081">
    <property type="entry name" value="GDHRDH"/>
</dbReference>
<dbReference type="InterPro" id="IPR036291">
    <property type="entry name" value="NAD(P)-bd_dom_sf"/>
</dbReference>
<keyword evidence="1" id="KW-0560">Oxidoreductase</keyword>
<protein>
    <recommendedName>
        <fullName evidence="5">Retinol dehydrogenase 13</fullName>
    </recommendedName>
</protein>
<dbReference type="SUPFAM" id="SSF51735">
    <property type="entry name" value="NAD(P)-binding Rossmann-fold domains"/>
    <property type="match status" value="1"/>
</dbReference>
<dbReference type="AlphaFoldDB" id="A0A7M7NKR3"/>
<sequence>MVNVVTITAGGALGVCVGGVLLRQWLKGGRCYSEAQMDGKTVIITGCNTGIGKETAKDLAKRGARVIMACRNVEKAKEAQLDVIKESGSSNVVVKKLDLASMKSIREFVEELKKEEKSLDVLVNNAGVMMCPRWETEDGFEMQFGTNHLGHFLLTLLLLDLIKASAPSRIVNVSSLAHQFGKINFDDIMSKEKYSDMDAYGQSKLANVLFTRELATRLKGSGVTSYAVHPGGVDTDLARHRDSYPFYLRVLLPLMVPFIKTSEEGAQTNIYCSVDEKAGQETGLYYSDCAVKQAAKQGRDDEAARKLWDLSLKLVGLEE</sequence>
<evidence type="ECO:0000256" key="1">
    <source>
        <dbReference type="ARBA" id="ARBA00023002"/>
    </source>
</evidence>
<accession>A0A7M7NKR3</accession>
<evidence type="ECO:0008006" key="5">
    <source>
        <dbReference type="Google" id="ProtNLM"/>
    </source>
</evidence>
<dbReference type="GO" id="GO:0016491">
    <property type="term" value="F:oxidoreductase activity"/>
    <property type="evidence" value="ECO:0007669"/>
    <property type="project" value="UniProtKB-KW"/>
</dbReference>
<dbReference type="FunFam" id="3.40.50.720:FF:000353">
    <property type="entry name" value="WW domain-containing oxidoreductase"/>
    <property type="match status" value="1"/>
</dbReference>
<dbReference type="NCBIfam" id="NF004846">
    <property type="entry name" value="PRK06197.1"/>
    <property type="match status" value="1"/>
</dbReference>
<proteinExistence type="inferred from homology"/>
<dbReference type="RefSeq" id="XP_030838089.1">
    <property type="nucleotide sequence ID" value="XM_030982229.1"/>
</dbReference>
<dbReference type="InterPro" id="IPR002347">
    <property type="entry name" value="SDR_fam"/>
</dbReference>
<evidence type="ECO:0000313" key="4">
    <source>
        <dbReference type="Proteomes" id="UP000007110"/>
    </source>
</evidence>
<evidence type="ECO:0000256" key="2">
    <source>
        <dbReference type="RuleBase" id="RU000363"/>
    </source>
</evidence>
<dbReference type="InParanoid" id="A0A7M7NKR3"/>
<dbReference type="PANTHER" id="PTHR43157">
    <property type="entry name" value="PHOSPHATIDYLINOSITOL-GLYCAN BIOSYNTHESIS CLASS F PROTEIN-RELATED"/>
    <property type="match status" value="1"/>
</dbReference>
<dbReference type="GeneID" id="764557"/>
<keyword evidence="4" id="KW-1185">Reference proteome</keyword>
<dbReference type="KEGG" id="spu:764557"/>
<organism evidence="3 4">
    <name type="scientific">Strongylocentrotus purpuratus</name>
    <name type="common">Purple sea urchin</name>
    <dbReference type="NCBI Taxonomy" id="7668"/>
    <lineage>
        <taxon>Eukaryota</taxon>
        <taxon>Metazoa</taxon>
        <taxon>Echinodermata</taxon>
        <taxon>Eleutherozoa</taxon>
        <taxon>Echinozoa</taxon>
        <taxon>Echinoidea</taxon>
        <taxon>Euechinoidea</taxon>
        <taxon>Echinacea</taxon>
        <taxon>Camarodonta</taxon>
        <taxon>Echinidea</taxon>
        <taxon>Strongylocentrotidae</taxon>
        <taxon>Strongylocentrotus</taxon>
    </lineage>
</organism>